<feature type="chain" id="PRO_5045420517" evidence="1">
    <location>
        <begin position="21"/>
        <end position="191"/>
    </location>
</feature>
<comment type="caution">
    <text evidence="2">The sequence shown here is derived from an EMBL/GenBank/DDBJ whole genome shotgun (WGS) entry which is preliminary data.</text>
</comment>
<reference evidence="2 3" key="1">
    <citation type="submission" date="2024-08" db="EMBL/GenBank/DDBJ databases">
        <title>Draft Genome Sequence of Legionella lytica strain DSB2004, Isolated From a Fire Sprinkler System.</title>
        <authorList>
            <person name="Everhart A.D."/>
            <person name="Kidane D.T."/>
            <person name="Farone A.L."/>
            <person name="Farone M.B."/>
        </authorList>
    </citation>
    <scope>NUCLEOTIDE SEQUENCE [LARGE SCALE GENOMIC DNA]</scope>
    <source>
        <strain evidence="2 3">DSB2004</strain>
    </source>
</reference>
<gene>
    <name evidence="2" type="ORF">ACD661_03325</name>
</gene>
<dbReference type="InterPro" id="IPR028978">
    <property type="entry name" value="Chorismate_lyase_/UTRA_dom_sf"/>
</dbReference>
<name>A0ABW8D6J0_9GAMM</name>
<evidence type="ECO:0000313" key="3">
    <source>
        <dbReference type="Proteomes" id="UP001615550"/>
    </source>
</evidence>
<dbReference type="EMBL" id="JBGORX010000001">
    <property type="protein sequence ID" value="MFJ1267586.1"/>
    <property type="molecule type" value="Genomic_DNA"/>
</dbReference>
<accession>A0ABW8D6J0</accession>
<keyword evidence="3" id="KW-1185">Reference proteome</keyword>
<keyword evidence="1" id="KW-0732">Signal</keyword>
<dbReference type="Gene3D" id="3.40.1410.10">
    <property type="entry name" value="Chorismate lyase-like"/>
    <property type="match status" value="1"/>
</dbReference>
<evidence type="ECO:0000256" key="1">
    <source>
        <dbReference type="SAM" id="SignalP"/>
    </source>
</evidence>
<sequence length="191" mass="22079">MLKKLCFWLLLILTTAPTYALSITNIEQSQLPKPYSFLLTQALMTPTLAQYYKRTPIIQPQSTHFNPTKNIYARTITMLIDRDKQRNNVSYAQKKGTAQVIELAFITINFNQLPKEVIEEICHTNTPFGTLLEKHQIKILTQNRAYFTTACTPEITSFMPCELNKVVYGRKNTIIRADNKQWLAHVMEILP</sequence>
<proteinExistence type="predicted"/>
<dbReference type="RefSeq" id="WP_400186289.1">
    <property type="nucleotide sequence ID" value="NZ_JBGORX010000001.1"/>
</dbReference>
<dbReference type="Proteomes" id="UP001615550">
    <property type="component" value="Unassembled WGS sequence"/>
</dbReference>
<protein>
    <submittedName>
        <fullName evidence="2">Uncharacterized protein</fullName>
    </submittedName>
</protein>
<evidence type="ECO:0000313" key="2">
    <source>
        <dbReference type="EMBL" id="MFJ1267586.1"/>
    </source>
</evidence>
<organism evidence="2 3">
    <name type="scientific">Legionella lytica</name>
    <dbReference type="NCBI Taxonomy" id="96232"/>
    <lineage>
        <taxon>Bacteria</taxon>
        <taxon>Pseudomonadati</taxon>
        <taxon>Pseudomonadota</taxon>
        <taxon>Gammaproteobacteria</taxon>
        <taxon>Legionellales</taxon>
        <taxon>Legionellaceae</taxon>
        <taxon>Legionella</taxon>
    </lineage>
</organism>
<dbReference type="SUPFAM" id="SSF64288">
    <property type="entry name" value="Chorismate lyase-like"/>
    <property type="match status" value="1"/>
</dbReference>
<feature type="signal peptide" evidence="1">
    <location>
        <begin position="1"/>
        <end position="20"/>
    </location>
</feature>